<dbReference type="InterPro" id="IPR001680">
    <property type="entry name" value="WD40_rpt"/>
</dbReference>
<proteinExistence type="evidence at transcript level"/>
<dbReference type="InterPro" id="IPR036322">
    <property type="entry name" value="WD40_repeat_dom_sf"/>
</dbReference>
<evidence type="ECO:0000256" key="1">
    <source>
        <dbReference type="ARBA" id="ARBA00002530"/>
    </source>
</evidence>
<name>T2M4S0_HYDVU</name>
<dbReference type="AlphaFoldDB" id="T2M4S0"/>
<dbReference type="PANTHER" id="PTHR14773">
    <property type="entry name" value="WD REPEAT-CONTAINING PROTEIN 76"/>
    <property type="match status" value="1"/>
</dbReference>
<reference evidence="7" key="1">
    <citation type="journal article" date="2013" name="Genome Biol. Evol.">
        <title>Punctuated emergences of genetic and phenotypic innovations in eumetazoan, bilaterian, euteleostome, and hominidae ancestors.</title>
        <authorList>
            <person name="Wenger Y."/>
            <person name="Galliot B."/>
        </authorList>
    </citation>
    <scope>NUCLEOTIDE SEQUENCE</scope>
    <source>
        <tissue evidence="7">Whole animals</tissue>
    </source>
</reference>
<dbReference type="EMBL" id="HAAD01001056">
    <property type="protein sequence ID" value="CDG67288.1"/>
    <property type="molecule type" value="mRNA"/>
</dbReference>
<organism evidence="7">
    <name type="scientific">Hydra vulgaris</name>
    <name type="common">Hydra</name>
    <name type="synonym">Hydra attenuata</name>
    <dbReference type="NCBI Taxonomy" id="6087"/>
    <lineage>
        <taxon>Eukaryota</taxon>
        <taxon>Metazoa</taxon>
        <taxon>Cnidaria</taxon>
        <taxon>Hydrozoa</taxon>
        <taxon>Hydroidolina</taxon>
        <taxon>Anthoathecata</taxon>
        <taxon>Aplanulata</taxon>
        <taxon>Hydridae</taxon>
        <taxon>Hydra</taxon>
    </lineage>
</organism>
<keyword evidence="4 6" id="KW-0853">WD repeat</keyword>
<dbReference type="OrthoDB" id="9890280at2759"/>
<protein>
    <recommendedName>
        <fullName evidence="3">WD repeat-containing protein 76</fullName>
    </recommendedName>
</protein>
<dbReference type="Gene3D" id="2.130.10.10">
    <property type="entry name" value="YVTN repeat-like/Quinoprotein amine dehydrogenase"/>
    <property type="match status" value="1"/>
</dbReference>
<evidence type="ECO:0000256" key="4">
    <source>
        <dbReference type="ARBA" id="ARBA00022574"/>
    </source>
</evidence>
<accession>T2M4S0</accession>
<dbReference type="FunFam" id="2.130.10.10:FF:000180">
    <property type="entry name" value="WD repeat-containing protein 76"/>
    <property type="match status" value="1"/>
</dbReference>
<dbReference type="GO" id="GO:0005634">
    <property type="term" value="C:nucleus"/>
    <property type="evidence" value="ECO:0007669"/>
    <property type="project" value="TreeGrafter"/>
</dbReference>
<dbReference type="GO" id="GO:2000001">
    <property type="term" value="P:regulation of DNA damage checkpoint"/>
    <property type="evidence" value="ECO:0007669"/>
    <property type="project" value="TreeGrafter"/>
</dbReference>
<dbReference type="SMART" id="SM00320">
    <property type="entry name" value="WD40"/>
    <property type="match status" value="6"/>
</dbReference>
<feature type="repeat" description="WD" evidence="6">
    <location>
        <begin position="185"/>
        <end position="227"/>
    </location>
</feature>
<gene>
    <name evidence="7" type="primary">WDR76</name>
</gene>
<dbReference type="GO" id="GO:0003677">
    <property type="term" value="F:DNA binding"/>
    <property type="evidence" value="ECO:0007669"/>
    <property type="project" value="TreeGrafter"/>
</dbReference>
<evidence type="ECO:0000256" key="6">
    <source>
        <dbReference type="PROSITE-ProRule" id="PRU00221"/>
    </source>
</evidence>
<comment type="similarity">
    <text evidence="2">Belongs to the WD repeat DDB2/WDR76 family.</text>
</comment>
<dbReference type="PROSITE" id="PS50082">
    <property type="entry name" value="WD_REPEATS_2"/>
    <property type="match status" value="1"/>
</dbReference>
<dbReference type="InterPro" id="IPR015943">
    <property type="entry name" value="WD40/YVTN_repeat-like_dom_sf"/>
</dbReference>
<dbReference type="PANTHER" id="PTHR14773:SF0">
    <property type="entry name" value="WD REPEAT-CONTAINING PROTEIN 76"/>
    <property type="match status" value="1"/>
</dbReference>
<keyword evidence="5" id="KW-0677">Repeat</keyword>
<dbReference type="SUPFAM" id="SSF50978">
    <property type="entry name" value="WD40 repeat-like"/>
    <property type="match status" value="1"/>
</dbReference>
<dbReference type="Pfam" id="PF00400">
    <property type="entry name" value="WD40"/>
    <property type="match status" value="3"/>
</dbReference>
<evidence type="ECO:0000256" key="3">
    <source>
        <dbReference type="ARBA" id="ARBA00021234"/>
    </source>
</evidence>
<dbReference type="InterPro" id="IPR050853">
    <property type="entry name" value="WD_repeat_DNA-damage-binding"/>
</dbReference>
<evidence type="ECO:0000256" key="5">
    <source>
        <dbReference type="ARBA" id="ARBA00022737"/>
    </source>
</evidence>
<comment type="function">
    <text evidence="1">Specifically binds 5-hydroxymethylcytosine (5hmC), suggesting that it acts as a specific reader of 5hmC.</text>
</comment>
<sequence>MQAINISEDHGKSAMESWSKLQNSKAELLSNNVKKFQEETLKLDIKYAAKVTKDRIYSIAIHPSCDKILACAGDKSGNVGIWDVNSTQGKSTEVFLFSPHTQPINCLKFCPTDISKLYSCSFDGSVRVADFSSQQFSEVFSIEENTDRFNYFDWPANKSNTLLVASSNGNVLLFDTRTSCIEQSYEIFQKSVRCVDFHPQNEHLFAASSYDGKLATWDLRNLKKDNNKFLSMFQASKTTSTCFFSPGAGDKLLLTSQDDYLRVFNVDQVGKIDSPRWQVKHDNFTGRWLTTFRACWDPKTENCFVCGSMERPRQIDMFGCMENGLLSHFSITSEEQTTVASVNAFHSSQNILVSGNASGKIYVWM</sequence>
<evidence type="ECO:0000313" key="7">
    <source>
        <dbReference type="EMBL" id="CDG67288.1"/>
    </source>
</evidence>
<evidence type="ECO:0000256" key="2">
    <source>
        <dbReference type="ARBA" id="ARBA00005434"/>
    </source>
</evidence>